<feature type="transmembrane region" description="Helical" evidence="12">
    <location>
        <begin position="21"/>
        <end position="41"/>
    </location>
</feature>
<evidence type="ECO:0000256" key="9">
    <source>
        <dbReference type="ARBA" id="ARBA00023180"/>
    </source>
</evidence>
<dbReference type="Proteomes" id="UP000015104">
    <property type="component" value="Unassembled WGS sequence"/>
</dbReference>
<evidence type="ECO:0000313" key="14">
    <source>
        <dbReference type="Proteomes" id="UP000015104"/>
    </source>
</evidence>
<evidence type="ECO:0000256" key="5">
    <source>
        <dbReference type="ARBA" id="ARBA00022692"/>
    </source>
</evidence>
<keyword evidence="6 12" id="KW-1133">Transmembrane helix</keyword>
<dbReference type="GO" id="GO:0060271">
    <property type="term" value="P:cilium assembly"/>
    <property type="evidence" value="ECO:0007669"/>
    <property type="project" value="TreeGrafter"/>
</dbReference>
<dbReference type="PANTHER" id="PTHR14605">
    <property type="entry name" value="CHST5 PROTEIN"/>
    <property type="match status" value="1"/>
</dbReference>
<evidence type="ECO:0000256" key="4">
    <source>
        <dbReference type="ARBA" id="ARBA00022475"/>
    </source>
</evidence>
<evidence type="ECO:0000256" key="8">
    <source>
        <dbReference type="ARBA" id="ARBA00023136"/>
    </source>
</evidence>
<dbReference type="EMBL" id="CAEY01001792">
    <property type="status" value="NOT_ANNOTATED_CDS"/>
    <property type="molecule type" value="Genomic_DNA"/>
</dbReference>
<evidence type="ECO:0000256" key="11">
    <source>
        <dbReference type="ARBA" id="ARBA00024803"/>
    </source>
</evidence>
<dbReference type="eggNOG" id="KOG4838">
    <property type="taxonomic scope" value="Eukaryota"/>
</dbReference>
<dbReference type="InterPro" id="IPR019306">
    <property type="entry name" value="TMEM231"/>
</dbReference>
<keyword evidence="7" id="KW-0969">Cilium</keyword>
<organism evidence="13 14">
    <name type="scientific">Tetranychus urticae</name>
    <name type="common">Two-spotted spider mite</name>
    <dbReference type="NCBI Taxonomy" id="32264"/>
    <lineage>
        <taxon>Eukaryota</taxon>
        <taxon>Metazoa</taxon>
        <taxon>Ecdysozoa</taxon>
        <taxon>Arthropoda</taxon>
        <taxon>Chelicerata</taxon>
        <taxon>Arachnida</taxon>
        <taxon>Acari</taxon>
        <taxon>Acariformes</taxon>
        <taxon>Trombidiformes</taxon>
        <taxon>Prostigmata</taxon>
        <taxon>Eleutherengona</taxon>
        <taxon>Raphignathae</taxon>
        <taxon>Tetranychoidea</taxon>
        <taxon>Tetranychidae</taxon>
        <taxon>Tetranychus</taxon>
    </lineage>
</organism>
<reference evidence="13" key="2">
    <citation type="submission" date="2015-06" db="UniProtKB">
        <authorList>
            <consortium name="EnsemblMetazoa"/>
        </authorList>
    </citation>
    <scope>IDENTIFICATION</scope>
</reference>
<keyword evidence="9" id="KW-0325">Glycoprotein</keyword>
<dbReference type="Pfam" id="PF10149">
    <property type="entry name" value="TM231"/>
    <property type="match status" value="1"/>
</dbReference>
<keyword evidence="4" id="KW-1003">Cell membrane</keyword>
<comment type="subcellular location">
    <subcellularLocation>
        <location evidence="1">Cell projection</location>
        <location evidence="1">Cilium membrane</location>
        <topology evidence="1">Multi-pass membrane protein</topology>
    </subcellularLocation>
</comment>
<dbReference type="EnsemblMetazoa" id="tetur06g00910.1">
    <property type="protein sequence ID" value="tetur06g00910.1"/>
    <property type="gene ID" value="tetur06g00910"/>
</dbReference>
<dbReference type="HOGENOM" id="CLU_1404102_0_0_1"/>
<evidence type="ECO:0000256" key="6">
    <source>
        <dbReference type="ARBA" id="ARBA00022989"/>
    </source>
</evidence>
<reference evidence="14" key="1">
    <citation type="submission" date="2011-08" db="EMBL/GenBank/DDBJ databases">
        <authorList>
            <person name="Rombauts S."/>
        </authorList>
    </citation>
    <scope>NUCLEOTIDE SEQUENCE</scope>
    <source>
        <strain evidence="14">London</strain>
    </source>
</reference>
<evidence type="ECO:0000313" key="13">
    <source>
        <dbReference type="EnsemblMetazoa" id="tetur06g00910.1"/>
    </source>
</evidence>
<evidence type="ECO:0000256" key="12">
    <source>
        <dbReference type="SAM" id="Phobius"/>
    </source>
</evidence>
<evidence type="ECO:0000256" key="10">
    <source>
        <dbReference type="ARBA" id="ARBA00023273"/>
    </source>
</evidence>
<dbReference type="GO" id="GO:0035869">
    <property type="term" value="C:ciliary transition zone"/>
    <property type="evidence" value="ECO:0007669"/>
    <property type="project" value="TreeGrafter"/>
</dbReference>
<keyword evidence="10" id="KW-0966">Cell projection</keyword>
<dbReference type="STRING" id="32264.T1K6L4"/>
<name>T1K6L4_TETUR</name>
<comment type="function">
    <text evidence="11">Transmembrane component of the tectonic-like complex, a complex localized at the transition zone of primary cilia and acting as a barrier that prevents diffusion of transmembrane proteins between the cilia and plasma membranes. Required for ciliogenesis and sonic hedgehog/SHH signaling.</text>
</comment>
<evidence type="ECO:0000256" key="3">
    <source>
        <dbReference type="ARBA" id="ARBA00015087"/>
    </source>
</evidence>
<dbReference type="GO" id="GO:0060170">
    <property type="term" value="C:ciliary membrane"/>
    <property type="evidence" value="ECO:0007669"/>
    <property type="project" value="UniProtKB-SubCell"/>
</dbReference>
<dbReference type="PANTHER" id="PTHR14605:SF1">
    <property type="entry name" value="TRANSMEMBRANE PROTEIN 231"/>
    <property type="match status" value="1"/>
</dbReference>
<dbReference type="GO" id="GO:0032880">
    <property type="term" value="P:regulation of protein localization"/>
    <property type="evidence" value="ECO:0007669"/>
    <property type="project" value="TreeGrafter"/>
</dbReference>
<evidence type="ECO:0000256" key="7">
    <source>
        <dbReference type="ARBA" id="ARBA00023069"/>
    </source>
</evidence>
<accession>T1K6L4</accession>
<keyword evidence="5 12" id="KW-0812">Transmembrane</keyword>
<proteinExistence type="inferred from homology"/>
<sequence length="263" mass="30626">MMSLITLFSRPLIVHYKSSKISQATLFTIITWIINILYPWIIVYQTDGLWKKVDYFWEKPQVNFKYDLIMMAKLKNTSISSNQIIWSSFPQLNNQLDQKKIRIPFISNYESDLNNDDVYDQLDMKLVLPTEKTEKISSIKLILFFTYQLKVNMNLKMDSQLILESFTDEPPSKLSIIGDLKFLQKVPLPNDQLLLSTGSIFDYVDSDDSIKTSIDNMLTESTSQVCKFDSFKCSGYLLIALLSFLFSLNNHKSEYIIPLESWL</sequence>
<keyword evidence="14" id="KW-1185">Reference proteome</keyword>
<dbReference type="AlphaFoldDB" id="T1K6L4"/>
<keyword evidence="8 12" id="KW-0472">Membrane</keyword>
<comment type="similarity">
    <text evidence="2">Belongs to the TMEM231 family.</text>
</comment>
<evidence type="ECO:0000256" key="2">
    <source>
        <dbReference type="ARBA" id="ARBA00009082"/>
    </source>
</evidence>
<protein>
    <recommendedName>
        <fullName evidence="3">Transmembrane protein 231</fullName>
    </recommendedName>
</protein>
<evidence type="ECO:0000256" key="1">
    <source>
        <dbReference type="ARBA" id="ARBA00004272"/>
    </source>
</evidence>